<reference evidence="1" key="1">
    <citation type="submission" date="2014-05" db="EMBL/GenBank/DDBJ databases">
        <authorList>
            <person name="Chronopoulou M."/>
        </authorList>
    </citation>
    <scope>NUCLEOTIDE SEQUENCE</scope>
    <source>
        <tissue evidence="1">Whole organism</tissue>
    </source>
</reference>
<protein>
    <submittedName>
        <fullName evidence="1">Uncharacterized protein</fullName>
    </submittedName>
</protein>
<organism evidence="1">
    <name type="scientific">Lepeophtheirus salmonis</name>
    <name type="common">Salmon louse</name>
    <name type="synonym">Caligus salmonis</name>
    <dbReference type="NCBI Taxonomy" id="72036"/>
    <lineage>
        <taxon>Eukaryota</taxon>
        <taxon>Metazoa</taxon>
        <taxon>Ecdysozoa</taxon>
        <taxon>Arthropoda</taxon>
        <taxon>Crustacea</taxon>
        <taxon>Multicrustacea</taxon>
        <taxon>Hexanauplia</taxon>
        <taxon>Copepoda</taxon>
        <taxon>Siphonostomatoida</taxon>
        <taxon>Caligidae</taxon>
        <taxon>Lepeophtheirus</taxon>
    </lineage>
</organism>
<dbReference type="EMBL" id="HACA01003400">
    <property type="protein sequence ID" value="CDW20761.1"/>
    <property type="molecule type" value="Transcribed_RNA"/>
</dbReference>
<accession>A0A0K2T5M2</accession>
<evidence type="ECO:0000313" key="1">
    <source>
        <dbReference type="EMBL" id="CDW20761.1"/>
    </source>
</evidence>
<proteinExistence type="predicted"/>
<dbReference type="AlphaFoldDB" id="A0A0K2T5M2"/>
<name>A0A0K2T5M2_LEPSM</name>
<sequence>MQQNKNSPHVFRDCNLINKIMRAVGNEIGKRIGRSSSSHKLLYSFERPAKHFVGL</sequence>